<evidence type="ECO:0000256" key="1">
    <source>
        <dbReference type="PROSITE-ProRule" id="PRU00339"/>
    </source>
</evidence>
<gene>
    <name evidence="2" type="ORF">ENR64_18330</name>
</gene>
<dbReference type="SUPFAM" id="SSF48452">
    <property type="entry name" value="TPR-like"/>
    <property type="match status" value="1"/>
</dbReference>
<feature type="repeat" description="TPR" evidence="1">
    <location>
        <begin position="24"/>
        <end position="57"/>
    </location>
</feature>
<dbReference type="Gene3D" id="1.25.40.10">
    <property type="entry name" value="Tetratricopeptide repeat domain"/>
    <property type="match status" value="1"/>
</dbReference>
<keyword evidence="1" id="KW-0802">TPR repeat</keyword>
<reference evidence="2" key="1">
    <citation type="journal article" date="2020" name="mSystems">
        <title>Genome- and Community-Level Interaction Insights into Carbon Utilization and Element Cycling Functions of Hydrothermarchaeota in Hydrothermal Sediment.</title>
        <authorList>
            <person name="Zhou Z."/>
            <person name="Liu Y."/>
            <person name="Xu W."/>
            <person name="Pan J."/>
            <person name="Luo Z.H."/>
            <person name="Li M."/>
        </authorList>
    </citation>
    <scope>NUCLEOTIDE SEQUENCE [LARGE SCALE GENOMIC DNA]</scope>
    <source>
        <strain evidence="2">SpSt-418</strain>
    </source>
</reference>
<dbReference type="InterPro" id="IPR019734">
    <property type="entry name" value="TPR_rpt"/>
</dbReference>
<dbReference type="EMBL" id="DSRU01000261">
    <property type="protein sequence ID" value="HFM99675.1"/>
    <property type="molecule type" value="Genomic_DNA"/>
</dbReference>
<protein>
    <submittedName>
        <fullName evidence="2">Tetratricopeptide repeat protein</fullName>
    </submittedName>
</protein>
<organism evidence="2">
    <name type="scientific">Oscillatoriales cyanobacterium SpSt-418</name>
    <dbReference type="NCBI Taxonomy" id="2282169"/>
    <lineage>
        <taxon>Bacteria</taxon>
        <taxon>Bacillati</taxon>
        <taxon>Cyanobacteriota</taxon>
        <taxon>Cyanophyceae</taxon>
        <taxon>Oscillatoriophycideae</taxon>
        <taxon>Oscillatoriales</taxon>
    </lineage>
</organism>
<dbReference type="SMART" id="SM00028">
    <property type="entry name" value="TPR"/>
    <property type="match status" value="2"/>
</dbReference>
<dbReference type="AlphaFoldDB" id="A0A7C3PH25"/>
<dbReference type="InterPro" id="IPR011990">
    <property type="entry name" value="TPR-like_helical_dom_sf"/>
</dbReference>
<comment type="caution">
    <text evidence="2">The sequence shown here is derived from an EMBL/GenBank/DDBJ whole genome shotgun (WGS) entry which is preliminary data.</text>
</comment>
<dbReference type="Pfam" id="PF14559">
    <property type="entry name" value="TPR_19"/>
    <property type="match status" value="1"/>
</dbReference>
<dbReference type="PROSITE" id="PS50005">
    <property type="entry name" value="TPR"/>
    <property type="match status" value="2"/>
</dbReference>
<evidence type="ECO:0000313" key="2">
    <source>
        <dbReference type="EMBL" id="HFM99675.1"/>
    </source>
</evidence>
<name>A0A7C3PH25_9CYAN</name>
<accession>A0A7C3PH25</accession>
<feature type="repeat" description="TPR" evidence="1">
    <location>
        <begin position="58"/>
        <end position="91"/>
    </location>
</feature>
<sequence>MPNRQIPAETEFGVREIKTKTDKLNSYSKEAQRYSRNREYEKARAMVNKMLELNPNSAAAFRVLGATYYSQGRTEQAIESIDKAIKIIEMNLDPEEIFSGDKRSREDSIRFLKELIELYRRNPR</sequence>
<proteinExistence type="predicted"/>